<dbReference type="AlphaFoldDB" id="A0A3N2C1F9"/>
<evidence type="ECO:0000313" key="3">
    <source>
        <dbReference type="Proteomes" id="UP000266915"/>
    </source>
</evidence>
<dbReference type="Proteomes" id="UP000266915">
    <property type="component" value="Unassembled WGS sequence"/>
</dbReference>
<evidence type="ECO:0000313" key="2">
    <source>
        <dbReference type="EMBL" id="ROR81144.1"/>
    </source>
</evidence>
<comment type="caution">
    <text evidence="2">The sequence shown here is derived from an EMBL/GenBank/DDBJ whole genome shotgun (WGS) entry which is preliminary data.</text>
</comment>
<keyword evidence="3" id="KW-1185">Reference proteome</keyword>
<gene>
    <name evidence="2" type="ORF">EDD42_1196</name>
</gene>
<organism evidence="2 3">
    <name type="scientific">Plantibacter flavus</name>
    <dbReference type="NCBI Taxonomy" id="150123"/>
    <lineage>
        <taxon>Bacteria</taxon>
        <taxon>Bacillati</taxon>
        <taxon>Actinomycetota</taxon>
        <taxon>Actinomycetes</taxon>
        <taxon>Micrococcales</taxon>
        <taxon>Microbacteriaceae</taxon>
        <taxon>Plantibacter</taxon>
    </lineage>
</organism>
<evidence type="ECO:0000256" key="1">
    <source>
        <dbReference type="SAM" id="MobiDB-lite"/>
    </source>
</evidence>
<feature type="region of interest" description="Disordered" evidence="1">
    <location>
        <begin position="107"/>
        <end position="131"/>
    </location>
</feature>
<sequence>MQTPFEAPPVGPEATEARVCGVAARVSAARFTIGSVTRPRPIRYDHDTWLCVRNDPVHPKAIIERRRDGSGEDVFFVSRWNVDPGARVLMGTKGTLVEADDFVRYDLPTKRDGRDGPPNGIDGDGVQRRRA</sequence>
<accession>A0A3N2C1F9</accession>
<reference evidence="2 3" key="1">
    <citation type="submission" date="2018-11" db="EMBL/GenBank/DDBJ databases">
        <title>Sequencing the genomes of 1000 actinobacteria strains.</title>
        <authorList>
            <person name="Klenk H.-P."/>
        </authorList>
    </citation>
    <scope>NUCLEOTIDE SEQUENCE [LARGE SCALE GENOMIC DNA]</scope>
    <source>
        <strain evidence="2 3">DSM 14012</strain>
    </source>
</reference>
<name>A0A3N2C1F9_9MICO</name>
<proteinExistence type="predicted"/>
<dbReference type="EMBL" id="RKHL01000001">
    <property type="protein sequence ID" value="ROR81144.1"/>
    <property type="molecule type" value="Genomic_DNA"/>
</dbReference>
<protein>
    <submittedName>
        <fullName evidence="2">Uncharacterized protein</fullName>
    </submittedName>
</protein>